<name>A0A9D1ST24_9FIRM</name>
<protein>
    <submittedName>
        <fullName evidence="1">Uncharacterized protein</fullName>
    </submittedName>
</protein>
<comment type="caution">
    <text evidence="1">The sequence shown here is derived from an EMBL/GenBank/DDBJ whole genome shotgun (WGS) entry which is preliminary data.</text>
</comment>
<dbReference type="AlphaFoldDB" id="A0A9D1ST24"/>
<evidence type="ECO:0000313" key="2">
    <source>
        <dbReference type="Proteomes" id="UP000824128"/>
    </source>
</evidence>
<accession>A0A9D1ST24</accession>
<dbReference type="Proteomes" id="UP000824128">
    <property type="component" value="Unassembled WGS sequence"/>
</dbReference>
<organism evidence="1 2">
    <name type="scientific">Candidatus Aphodomorpha intestinavium</name>
    <dbReference type="NCBI Taxonomy" id="2840672"/>
    <lineage>
        <taxon>Bacteria</taxon>
        <taxon>Bacillati</taxon>
        <taxon>Bacillota</taxon>
        <taxon>Clostridia</taxon>
        <taxon>Eubacteriales</taxon>
        <taxon>Candidatus Aphodomorpha</taxon>
    </lineage>
</organism>
<proteinExistence type="predicted"/>
<reference evidence="1" key="1">
    <citation type="submission" date="2020-10" db="EMBL/GenBank/DDBJ databases">
        <authorList>
            <person name="Gilroy R."/>
        </authorList>
    </citation>
    <scope>NUCLEOTIDE SEQUENCE</scope>
    <source>
        <strain evidence="1">ChiGjej2B2-16831</strain>
    </source>
</reference>
<dbReference type="EMBL" id="DVNZ01000128">
    <property type="protein sequence ID" value="HIU94300.1"/>
    <property type="molecule type" value="Genomic_DNA"/>
</dbReference>
<reference evidence="1" key="2">
    <citation type="journal article" date="2021" name="PeerJ">
        <title>Extensive microbial diversity within the chicken gut microbiome revealed by metagenomics and culture.</title>
        <authorList>
            <person name="Gilroy R."/>
            <person name="Ravi A."/>
            <person name="Getino M."/>
            <person name="Pursley I."/>
            <person name="Horton D.L."/>
            <person name="Alikhan N.F."/>
            <person name="Baker D."/>
            <person name="Gharbi K."/>
            <person name="Hall N."/>
            <person name="Watson M."/>
            <person name="Adriaenssens E.M."/>
            <person name="Foster-Nyarko E."/>
            <person name="Jarju S."/>
            <person name="Secka A."/>
            <person name="Antonio M."/>
            <person name="Oren A."/>
            <person name="Chaudhuri R.R."/>
            <person name="La Ragione R."/>
            <person name="Hildebrand F."/>
            <person name="Pallen M.J."/>
        </authorList>
    </citation>
    <scope>NUCLEOTIDE SEQUENCE</scope>
    <source>
        <strain evidence="1">ChiGjej2B2-16831</strain>
    </source>
</reference>
<sequence length="201" mass="20999">MEDLFYAPLSRALADGVGRVLGEALPSTAIHIPARDAAASCAVAIARGLDADALCVRLSSVRAAAFPAVFGAPPVRGVRAQRGWLLFDLTDAFYSAAVRHVCAVLPPASHDCGQHAVNRLRAMARRGGTDCPPEPAVQRALLLALCATRSPAARAQAERALLSLAHGTPPRERPALLARCGGVADAAARILFALETERARA</sequence>
<evidence type="ECO:0000313" key="1">
    <source>
        <dbReference type="EMBL" id="HIU94300.1"/>
    </source>
</evidence>
<gene>
    <name evidence="1" type="ORF">IAD24_03995</name>
</gene>